<evidence type="ECO:0000256" key="3">
    <source>
        <dbReference type="ARBA" id="ARBA00022989"/>
    </source>
</evidence>
<dbReference type="PANTHER" id="PTHR11827:SF72">
    <property type="entry name" value="GH08340P"/>
    <property type="match status" value="1"/>
</dbReference>
<name>A0A0V1EYQ9_TRIPS</name>
<dbReference type="GO" id="GO:0016020">
    <property type="term" value="C:membrane"/>
    <property type="evidence" value="ECO:0007669"/>
    <property type="project" value="UniProtKB-SubCell"/>
</dbReference>
<dbReference type="PANTHER" id="PTHR11827">
    <property type="entry name" value="SOLUTE CARRIER FAMILY 12, CATION COTRANSPORTERS"/>
    <property type="match status" value="1"/>
</dbReference>
<dbReference type="Pfam" id="PF03522">
    <property type="entry name" value="SLC12"/>
    <property type="match status" value="1"/>
</dbReference>
<evidence type="ECO:0000313" key="7">
    <source>
        <dbReference type="EMBL" id="KRY79114.1"/>
    </source>
</evidence>
<feature type="compositionally biased region" description="Basic and acidic residues" evidence="5">
    <location>
        <begin position="95"/>
        <end position="110"/>
    </location>
</feature>
<feature type="compositionally biased region" description="Low complexity" evidence="5">
    <location>
        <begin position="111"/>
        <end position="123"/>
    </location>
</feature>
<dbReference type="InterPro" id="IPR018491">
    <property type="entry name" value="SLC12_C"/>
</dbReference>
<feature type="region of interest" description="Disordered" evidence="5">
    <location>
        <begin position="95"/>
        <end position="123"/>
    </location>
</feature>
<sequence>MCGGLRMMVGCRKHRIWKNCKVRIYAVANHGEDLTKVHEKLKKWVYNLRIDAKVEVVEIPLFKYDHNDEVKNFLATRKKLAAELGLEEGLVNEKEVKAEADQESDTKDAENQTSENSEESTISYDEAIKGENVTWKTIEKRFLLSVYLNELMRRESGESRLLIINLPEPPSNKQFMPIYLDYVDTLTTKLKAVILVRGTAKDRIVLA</sequence>
<gene>
    <name evidence="7" type="primary">Slc12a4</name>
    <name evidence="7" type="ORF">T4A_5977</name>
</gene>
<dbReference type="EMBL" id="JYDR01000002">
    <property type="protein sequence ID" value="KRY79114.1"/>
    <property type="molecule type" value="Genomic_DNA"/>
</dbReference>
<keyword evidence="3" id="KW-1133">Transmembrane helix</keyword>
<protein>
    <submittedName>
        <fullName evidence="7">Solute carrier family 12 member 4</fullName>
    </submittedName>
</protein>
<dbReference type="GO" id="GO:0015377">
    <property type="term" value="F:chloride:monoatomic cation symporter activity"/>
    <property type="evidence" value="ECO:0007669"/>
    <property type="project" value="InterPro"/>
</dbReference>
<proteinExistence type="predicted"/>
<accession>A0A0V1EYQ9</accession>
<keyword evidence="2" id="KW-0812">Transmembrane</keyword>
<evidence type="ECO:0000256" key="2">
    <source>
        <dbReference type="ARBA" id="ARBA00022692"/>
    </source>
</evidence>
<dbReference type="AlphaFoldDB" id="A0A0V1EYQ9"/>
<comment type="caution">
    <text evidence="7">The sequence shown here is derived from an EMBL/GenBank/DDBJ whole genome shotgun (WGS) entry which is preliminary data.</text>
</comment>
<comment type="subcellular location">
    <subcellularLocation>
        <location evidence="1">Membrane</location>
        <topology evidence="1">Multi-pass membrane protein</topology>
    </subcellularLocation>
</comment>
<feature type="domain" description="SLC12A transporter C-terminal" evidence="6">
    <location>
        <begin position="13"/>
        <end position="201"/>
    </location>
</feature>
<organism evidence="7 8">
    <name type="scientific">Trichinella pseudospiralis</name>
    <name type="common">Parasitic roundworm</name>
    <dbReference type="NCBI Taxonomy" id="6337"/>
    <lineage>
        <taxon>Eukaryota</taxon>
        <taxon>Metazoa</taxon>
        <taxon>Ecdysozoa</taxon>
        <taxon>Nematoda</taxon>
        <taxon>Enoplea</taxon>
        <taxon>Dorylaimia</taxon>
        <taxon>Trichinellida</taxon>
        <taxon>Trichinellidae</taxon>
        <taxon>Trichinella</taxon>
    </lineage>
</organism>
<reference evidence="7 8" key="1">
    <citation type="submission" date="2015-01" db="EMBL/GenBank/DDBJ databases">
        <title>Evolution of Trichinella species and genotypes.</title>
        <authorList>
            <person name="Korhonen P.K."/>
            <person name="Edoardo P."/>
            <person name="Giuseppe L.R."/>
            <person name="Gasser R.B."/>
        </authorList>
    </citation>
    <scope>NUCLEOTIDE SEQUENCE [LARGE SCALE GENOMIC DNA]</scope>
    <source>
        <strain evidence="7">ISS13</strain>
    </source>
</reference>
<evidence type="ECO:0000259" key="6">
    <source>
        <dbReference type="Pfam" id="PF03522"/>
    </source>
</evidence>
<keyword evidence="4" id="KW-0472">Membrane</keyword>
<dbReference type="InterPro" id="IPR004842">
    <property type="entry name" value="SLC12A_fam"/>
</dbReference>
<evidence type="ECO:0000256" key="5">
    <source>
        <dbReference type="SAM" id="MobiDB-lite"/>
    </source>
</evidence>
<evidence type="ECO:0000256" key="4">
    <source>
        <dbReference type="ARBA" id="ARBA00023136"/>
    </source>
</evidence>
<evidence type="ECO:0000256" key="1">
    <source>
        <dbReference type="ARBA" id="ARBA00004141"/>
    </source>
</evidence>
<evidence type="ECO:0000313" key="8">
    <source>
        <dbReference type="Proteomes" id="UP000054632"/>
    </source>
</evidence>
<dbReference type="Proteomes" id="UP000054632">
    <property type="component" value="Unassembled WGS sequence"/>
</dbReference>